<name>A0ACC1R895_9HYPO</name>
<keyword evidence="2" id="KW-1185">Reference proteome</keyword>
<dbReference type="Proteomes" id="UP001148629">
    <property type="component" value="Unassembled WGS sequence"/>
</dbReference>
<organism evidence="1 2">
    <name type="scientific">Fusarium decemcellulare</name>
    <dbReference type="NCBI Taxonomy" id="57161"/>
    <lineage>
        <taxon>Eukaryota</taxon>
        <taxon>Fungi</taxon>
        <taxon>Dikarya</taxon>
        <taxon>Ascomycota</taxon>
        <taxon>Pezizomycotina</taxon>
        <taxon>Sordariomycetes</taxon>
        <taxon>Hypocreomycetidae</taxon>
        <taxon>Hypocreales</taxon>
        <taxon>Nectriaceae</taxon>
        <taxon>Fusarium</taxon>
        <taxon>Fusarium decemcellulare species complex</taxon>
    </lineage>
</organism>
<accession>A0ACC1R895</accession>
<sequence>MRRPGEDDELYEPAGMLGESTWETSPAKGVSRENSAANTDEAEAGVLGLIYQLQQTQRPRRGGGMTGISGVEAHAGNVTRVVYPVPWR</sequence>
<gene>
    <name evidence="1" type="ORF">NM208_g17125</name>
</gene>
<protein>
    <submittedName>
        <fullName evidence="1">Uncharacterized protein</fullName>
    </submittedName>
</protein>
<dbReference type="EMBL" id="JANRMS010005881">
    <property type="protein sequence ID" value="KAJ3500525.1"/>
    <property type="molecule type" value="Genomic_DNA"/>
</dbReference>
<evidence type="ECO:0000313" key="1">
    <source>
        <dbReference type="EMBL" id="KAJ3500525.1"/>
    </source>
</evidence>
<proteinExistence type="predicted"/>
<evidence type="ECO:0000313" key="2">
    <source>
        <dbReference type="Proteomes" id="UP001148629"/>
    </source>
</evidence>
<comment type="caution">
    <text evidence="1">The sequence shown here is derived from an EMBL/GenBank/DDBJ whole genome shotgun (WGS) entry which is preliminary data.</text>
</comment>
<reference evidence="1" key="1">
    <citation type="submission" date="2022-08" db="EMBL/GenBank/DDBJ databases">
        <title>Genome Sequence of Fusarium decemcellulare.</title>
        <authorList>
            <person name="Buettner E."/>
        </authorList>
    </citation>
    <scope>NUCLEOTIDE SEQUENCE</scope>
    <source>
        <strain evidence="1">Babe19</strain>
    </source>
</reference>